<reference evidence="5 6" key="1">
    <citation type="submission" date="2012-08" db="EMBL/GenBank/DDBJ databases">
        <title>The Genome Sequence of Barnesiella intestinihominis YIT 11860.</title>
        <authorList>
            <consortium name="The Broad Institute Genome Sequencing Platform"/>
            <person name="Earl A."/>
            <person name="Ward D."/>
            <person name="Feldgarden M."/>
            <person name="Gevers D."/>
            <person name="Morotomi M."/>
            <person name="Walker B."/>
            <person name="Young S.K."/>
            <person name="Zeng Q."/>
            <person name="Gargeya S."/>
            <person name="Fitzgerald M."/>
            <person name="Haas B."/>
            <person name="Abouelleil A."/>
            <person name="Alvarado L."/>
            <person name="Arachchi H.M."/>
            <person name="Berlin A.M."/>
            <person name="Chapman S.B."/>
            <person name="Goldberg J."/>
            <person name="Griggs A."/>
            <person name="Gujja S."/>
            <person name="Hansen M."/>
            <person name="Howarth C."/>
            <person name="Imamovic A."/>
            <person name="Larimer J."/>
            <person name="McCowen C."/>
            <person name="Montmayeur A."/>
            <person name="Murphy C."/>
            <person name="Neiman D."/>
            <person name="Pearson M."/>
            <person name="Priest M."/>
            <person name="Roberts A."/>
            <person name="Saif S."/>
            <person name="Shea T."/>
            <person name="Sisk P."/>
            <person name="Sykes S."/>
            <person name="Wortman J."/>
            <person name="Nusbaum C."/>
            <person name="Birren B."/>
        </authorList>
    </citation>
    <scope>NUCLEOTIDE SEQUENCE [LARGE SCALE GENOMIC DNA]</scope>
    <source>
        <strain evidence="5 6">YIT 11860</strain>
    </source>
</reference>
<keyword evidence="6" id="KW-1185">Reference proteome</keyword>
<dbReference type="Proteomes" id="UP000006044">
    <property type="component" value="Unassembled WGS sequence"/>
</dbReference>
<dbReference type="eggNOG" id="COG1131">
    <property type="taxonomic scope" value="Bacteria"/>
</dbReference>
<dbReference type="PATRIC" id="fig|742726.3.peg.327"/>
<dbReference type="InterPro" id="IPR027417">
    <property type="entry name" value="P-loop_NTPase"/>
</dbReference>
<dbReference type="EMBL" id="ADLE01000001">
    <property type="protein sequence ID" value="EJZ66150.1"/>
    <property type="molecule type" value="Genomic_DNA"/>
</dbReference>
<accession>K0XQL9</accession>
<dbReference type="SMART" id="SM00382">
    <property type="entry name" value="AAA"/>
    <property type="match status" value="1"/>
</dbReference>
<dbReference type="PANTHER" id="PTHR42939:SF1">
    <property type="entry name" value="ABC TRANSPORTER ATP-BINDING PROTEIN ALBC-RELATED"/>
    <property type="match status" value="1"/>
</dbReference>
<dbReference type="AlphaFoldDB" id="K0XQL9"/>
<evidence type="ECO:0000256" key="3">
    <source>
        <dbReference type="ARBA" id="ARBA00022840"/>
    </source>
</evidence>
<protein>
    <recommendedName>
        <fullName evidence="4">ABC transporter domain-containing protein</fullName>
    </recommendedName>
</protein>
<proteinExistence type="predicted"/>
<keyword evidence="3" id="KW-0067">ATP-binding</keyword>
<keyword evidence="2" id="KW-0547">Nucleotide-binding</keyword>
<sequence>MQYTIKLIHINSITLQIVNTMLQIENLEFSYHKKGNPIFNGINLTIQPGSVYGLLGKNGIGKSTLLYMMCGLMFPHKGSIRFDGIEVKRRLPETLEKIFLVPEEFDLPSISIDDYVRRNSVFYPNFNIDQFNQYLSDFELEHTKNLAKTSMGQKKKYLVSFALATNTPLLLMDEPTNGMDIPSKSQFRKVIASGMNEQKSIVISTHQVRDLENMIDHITILDNGLLLLDADTHTISSRLRFIKGGNESEIAGAFYKVSTIAGYSAILPNETDEESLIDIEMLFNCTIGDPEVIHNIFNSSAK</sequence>
<feature type="domain" description="ABC transporter" evidence="4">
    <location>
        <begin position="22"/>
        <end position="248"/>
    </location>
</feature>
<dbReference type="PROSITE" id="PS50893">
    <property type="entry name" value="ABC_TRANSPORTER_2"/>
    <property type="match status" value="1"/>
</dbReference>
<evidence type="ECO:0000256" key="2">
    <source>
        <dbReference type="ARBA" id="ARBA00022741"/>
    </source>
</evidence>
<evidence type="ECO:0000313" key="5">
    <source>
        <dbReference type="EMBL" id="EJZ66150.1"/>
    </source>
</evidence>
<dbReference type="InterPro" id="IPR051782">
    <property type="entry name" value="ABC_Transporter_VariousFunc"/>
</dbReference>
<comment type="caution">
    <text evidence="5">The sequence shown here is derived from an EMBL/GenBank/DDBJ whole genome shotgun (WGS) entry which is preliminary data.</text>
</comment>
<dbReference type="STRING" id="742726.HMPREF9448_00325"/>
<keyword evidence="1" id="KW-0813">Transport</keyword>
<dbReference type="PANTHER" id="PTHR42939">
    <property type="entry name" value="ABC TRANSPORTER ATP-BINDING PROTEIN ALBC-RELATED"/>
    <property type="match status" value="1"/>
</dbReference>
<organism evidence="5 6">
    <name type="scientific">Barnesiella intestinihominis YIT 11860</name>
    <dbReference type="NCBI Taxonomy" id="742726"/>
    <lineage>
        <taxon>Bacteria</taxon>
        <taxon>Pseudomonadati</taxon>
        <taxon>Bacteroidota</taxon>
        <taxon>Bacteroidia</taxon>
        <taxon>Bacteroidales</taxon>
        <taxon>Barnesiellaceae</taxon>
        <taxon>Barnesiella</taxon>
    </lineage>
</organism>
<evidence type="ECO:0000256" key="1">
    <source>
        <dbReference type="ARBA" id="ARBA00022448"/>
    </source>
</evidence>
<dbReference type="GO" id="GO:0005524">
    <property type="term" value="F:ATP binding"/>
    <property type="evidence" value="ECO:0007669"/>
    <property type="project" value="UniProtKB-KW"/>
</dbReference>
<evidence type="ECO:0000259" key="4">
    <source>
        <dbReference type="PROSITE" id="PS50893"/>
    </source>
</evidence>
<evidence type="ECO:0000313" key="6">
    <source>
        <dbReference type="Proteomes" id="UP000006044"/>
    </source>
</evidence>
<dbReference type="InterPro" id="IPR003593">
    <property type="entry name" value="AAA+_ATPase"/>
</dbReference>
<dbReference type="Pfam" id="PF00005">
    <property type="entry name" value="ABC_tran"/>
    <property type="match status" value="1"/>
</dbReference>
<dbReference type="InterPro" id="IPR003439">
    <property type="entry name" value="ABC_transporter-like_ATP-bd"/>
</dbReference>
<name>K0XQL9_9BACT</name>
<gene>
    <name evidence="5" type="ORF">HMPREF9448_00325</name>
</gene>
<dbReference type="GO" id="GO:0016887">
    <property type="term" value="F:ATP hydrolysis activity"/>
    <property type="evidence" value="ECO:0007669"/>
    <property type="project" value="InterPro"/>
</dbReference>
<dbReference type="Gene3D" id="3.40.50.300">
    <property type="entry name" value="P-loop containing nucleotide triphosphate hydrolases"/>
    <property type="match status" value="1"/>
</dbReference>
<dbReference type="SUPFAM" id="SSF52540">
    <property type="entry name" value="P-loop containing nucleoside triphosphate hydrolases"/>
    <property type="match status" value="1"/>
</dbReference>
<dbReference type="CDD" id="cd03230">
    <property type="entry name" value="ABC_DR_subfamily_A"/>
    <property type="match status" value="1"/>
</dbReference>
<dbReference type="HOGENOM" id="CLU_000604_1_2_10"/>